<keyword evidence="2" id="KW-1185">Reference proteome</keyword>
<reference evidence="1 2" key="1">
    <citation type="journal article" date="2022" name="Front. Microbiol.">
        <title>Commensal bacteria contribute to the growth of multidrug-resistant Avibacterium paragallinarum in chickens.</title>
        <authorList>
            <person name="Zhu J."/>
            <person name="Chen Y."/>
            <person name="Wu Y."/>
            <person name="Wang Y."/>
            <person name="Zhu K."/>
        </authorList>
    </citation>
    <scope>NUCLEOTIDE SEQUENCE [LARGE SCALE GENOMIC DNA]</scope>
    <source>
        <strain evidence="1 2">AV25</strain>
    </source>
</reference>
<name>A0ABU7QLR4_AVIPA</name>
<evidence type="ECO:0008006" key="3">
    <source>
        <dbReference type="Google" id="ProtNLM"/>
    </source>
</evidence>
<feature type="non-terminal residue" evidence="1">
    <location>
        <position position="1"/>
    </location>
</feature>
<comment type="caution">
    <text evidence="1">The sequence shown here is derived from an EMBL/GenBank/DDBJ whole genome shotgun (WGS) entry which is preliminary data.</text>
</comment>
<dbReference type="EMBL" id="JAMDKF010000079">
    <property type="protein sequence ID" value="MEE6042814.1"/>
    <property type="molecule type" value="Genomic_DNA"/>
</dbReference>
<accession>A0ABU7QLR4</accession>
<protein>
    <recommendedName>
        <fullName evidence="3">Lipoprotein</fullName>
    </recommendedName>
</protein>
<dbReference type="Proteomes" id="UP001347884">
    <property type="component" value="Unassembled WGS sequence"/>
</dbReference>
<evidence type="ECO:0000313" key="2">
    <source>
        <dbReference type="Proteomes" id="UP001347884"/>
    </source>
</evidence>
<organism evidence="1 2">
    <name type="scientific">Avibacterium paragallinarum</name>
    <name type="common">Haemophilus gallinarum</name>
    <dbReference type="NCBI Taxonomy" id="728"/>
    <lineage>
        <taxon>Bacteria</taxon>
        <taxon>Pseudomonadati</taxon>
        <taxon>Pseudomonadota</taxon>
        <taxon>Gammaproteobacteria</taxon>
        <taxon>Pasteurellales</taxon>
        <taxon>Pasteurellaceae</taxon>
        <taxon>Avibacterium</taxon>
    </lineage>
</organism>
<dbReference type="RefSeq" id="WP_330935211.1">
    <property type="nucleotide sequence ID" value="NZ_JAMDKE010000091.1"/>
</dbReference>
<gene>
    <name evidence="1" type="ORF">M5S13_13255</name>
</gene>
<sequence length="67" mass="7205">KMKKLTLICTALLLVGCDGQTRAKFTDVRIAEICKGGVVYLVVNNGGITPKINGNYDVYTCNQSANP</sequence>
<proteinExistence type="predicted"/>
<evidence type="ECO:0000313" key="1">
    <source>
        <dbReference type="EMBL" id="MEE6042814.1"/>
    </source>
</evidence>